<feature type="compositionally biased region" description="Gly residues" evidence="2">
    <location>
        <begin position="76"/>
        <end position="87"/>
    </location>
</feature>
<feature type="region of interest" description="Disordered" evidence="2">
    <location>
        <begin position="1"/>
        <end position="22"/>
    </location>
</feature>
<dbReference type="AlphaFoldDB" id="A0A521AGY7"/>
<feature type="region of interest" description="Disordered" evidence="2">
    <location>
        <begin position="38"/>
        <end position="96"/>
    </location>
</feature>
<keyword evidence="4" id="KW-1185">Reference proteome</keyword>
<dbReference type="PANTHER" id="PTHR30006:SF24">
    <property type="entry name" value="SLL0237 PROTEIN"/>
    <property type="match status" value="1"/>
</dbReference>
<name>A0A521AGY7_9EURY</name>
<dbReference type="PROSITE" id="PS51318">
    <property type="entry name" value="TAT"/>
    <property type="match status" value="1"/>
</dbReference>
<evidence type="ECO:0000313" key="4">
    <source>
        <dbReference type="Proteomes" id="UP000319712"/>
    </source>
</evidence>
<dbReference type="OrthoDB" id="305188at2157"/>
<dbReference type="Proteomes" id="UP000319712">
    <property type="component" value="Unassembled WGS sequence"/>
</dbReference>
<dbReference type="PANTHER" id="PTHR30006">
    <property type="entry name" value="THIAMINE-BINDING PERIPLASMIC PROTEIN-RELATED"/>
    <property type="match status" value="1"/>
</dbReference>
<dbReference type="Pfam" id="PF13416">
    <property type="entry name" value="SBP_bac_8"/>
    <property type="match status" value="1"/>
</dbReference>
<dbReference type="EMBL" id="FXTD01000001">
    <property type="protein sequence ID" value="SMO34062.1"/>
    <property type="molecule type" value="Genomic_DNA"/>
</dbReference>
<protein>
    <submittedName>
        <fullName evidence="3">Iron(III) transport system substrate-binding protein</fullName>
    </submittedName>
</protein>
<dbReference type="SUPFAM" id="SSF53850">
    <property type="entry name" value="Periplasmic binding protein-like II"/>
    <property type="match status" value="1"/>
</dbReference>
<organism evidence="3 4">
    <name type="scientific">Halorubrum cibi</name>
    <dbReference type="NCBI Taxonomy" id="413815"/>
    <lineage>
        <taxon>Archaea</taxon>
        <taxon>Methanobacteriati</taxon>
        <taxon>Methanobacteriota</taxon>
        <taxon>Stenosarchaea group</taxon>
        <taxon>Halobacteria</taxon>
        <taxon>Halobacteriales</taxon>
        <taxon>Haloferacaceae</taxon>
        <taxon>Halorubrum</taxon>
    </lineage>
</organism>
<reference evidence="3 4" key="1">
    <citation type="submission" date="2017-05" db="EMBL/GenBank/DDBJ databases">
        <authorList>
            <person name="Varghese N."/>
            <person name="Submissions S."/>
        </authorList>
    </citation>
    <scope>NUCLEOTIDE SEQUENCE [LARGE SCALE GENOMIC DNA]</scope>
    <source>
        <strain evidence="3 4">DSM 19504</strain>
    </source>
</reference>
<dbReference type="InterPro" id="IPR006059">
    <property type="entry name" value="SBP"/>
</dbReference>
<proteinExistence type="predicted"/>
<evidence type="ECO:0000256" key="1">
    <source>
        <dbReference type="ARBA" id="ARBA00022729"/>
    </source>
</evidence>
<keyword evidence="1" id="KW-0732">Signal</keyword>
<accession>A0A521AGY7</accession>
<feature type="compositionally biased region" description="Gly residues" evidence="2">
    <location>
        <begin position="58"/>
        <end position="68"/>
    </location>
</feature>
<dbReference type="InterPro" id="IPR006311">
    <property type="entry name" value="TAT_signal"/>
</dbReference>
<feature type="compositionally biased region" description="Acidic residues" evidence="2">
    <location>
        <begin position="47"/>
        <end position="57"/>
    </location>
</feature>
<gene>
    <name evidence="3" type="ORF">SAMN06264867_101145</name>
</gene>
<dbReference type="RefSeq" id="WP_142985096.1">
    <property type="nucleotide sequence ID" value="NZ_FXTD01000001.1"/>
</dbReference>
<dbReference type="Gene3D" id="3.40.190.10">
    <property type="entry name" value="Periplasmic binding protein-like II"/>
    <property type="match status" value="2"/>
</dbReference>
<evidence type="ECO:0000256" key="2">
    <source>
        <dbReference type="SAM" id="MobiDB-lite"/>
    </source>
</evidence>
<evidence type="ECO:0000313" key="3">
    <source>
        <dbReference type="EMBL" id="SMO34062.1"/>
    </source>
</evidence>
<sequence>MTGHEFNGRDERDGGGRDDGRNVRRRRFLAAAGSVGVAGIAGCSGSGDEDASGDGEAGDGGGGGGGGDPESAVGQIGSGREGRGAPGGTPMAEMPDLSGELTVYSGRGEFLVGELVSYIDDLYDDFDLTVRYAGSTDLVNQIVNEGQGSPADVFYSVNAGSLGALADAGRTQALPADVAEKVRSEFRTEQWVGTSGRARTVPYNTDEFDESDLPDDVMAYPEEFPGDLGWAPSYGSAQAFITAMRLIEGEDATLEWLEAMVERGATTYPDEFRTCQEIADGAIDAAFTNHYYIQRVLDGNPNAPIATAFTEGDAGAVFNVAGAAVVDTASDADLASNFVRHLLSAEAQDYFARSTFEYPLIPDVEPIGDLPTIDELDVPDIDLAELSNLEPTIDLMREAGVQI</sequence>